<evidence type="ECO:0000259" key="4">
    <source>
        <dbReference type="PROSITE" id="PS50893"/>
    </source>
</evidence>
<dbReference type="EMBL" id="JAUSTM010000021">
    <property type="protein sequence ID" value="MDQ0223253.1"/>
    <property type="molecule type" value="Genomic_DNA"/>
</dbReference>
<name>A0ABT9YTE6_9STRE</name>
<organism evidence="5 6">
    <name type="scientific">Streptococcus moroccensis</name>
    <dbReference type="NCBI Taxonomy" id="1451356"/>
    <lineage>
        <taxon>Bacteria</taxon>
        <taxon>Bacillati</taxon>
        <taxon>Bacillota</taxon>
        <taxon>Bacilli</taxon>
        <taxon>Lactobacillales</taxon>
        <taxon>Streptococcaceae</taxon>
        <taxon>Streptococcus</taxon>
    </lineage>
</organism>
<keyword evidence="6" id="KW-1185">Reference proteome</keyword>
<feature type="domain" description="ABC transporter" evidence="4">
    <location>
        <begin position="6"/>
        <end position="230"/>
    </location>
</feature>
<dbReference type="InterPro" id="IPR003439">
    <property type="entry name" value="ABC_transporter-like_ATP-bd"/>
</dbReference>
<dbReference type="Gene3D" id="3.40.50.300">
    <property type="entry name" value="P-loop containing nucleotide triphosphate hydrolases"/>
    <property type="match status" value="1"/>
</dbReference>
<reference evidence="5 6" key="1">
    <citation type="submission" date="2023-07" db="EMBL/GenBank/DDBJ databases">
        <title>Genomic Encyclopedia of Type Strains, Phase IV (KMG-IV): sequencing the most valuable type-strain genomes for metagenomic binning, comparative biology and taxonomic classification.</title>
        <authorList>
            <person name="Goeker M."/>
        </authorList>
    </citation>
    <scope>NUCLEOTIDE SEQUENCE [LARGE SCALE GENOMIC DNA]</scope>
    <source>
        <strain evidence="5 6">DSM 105143</strain>
    </source>
</reference>
<dbReference type="PANTHER" id="PTHR42711:SF17">
    <property type="entry name" value="ABC TRANSPORTER ATP-BINDING PROTEIN"/>
    <property type="match status" value="1"/>
</dbReference>
<evidence type="ECO:0000313" key="6">
    <source>
        <dbReference type="Proteomes" id="UP001223079"/>
    </source>
</evidence>
<protein>
    <submittedName>
        <fullName evidence="5">ABC-2 type transport system ATP-binding protein</fullName>
    </submittedName>
</protein>
<dbReference type="InterPro" id="IPR003593">
    <property type="entry name" value="AAA+_ATPase"/>
</dbReference>
<accession>A0ABT9YTE6</accession>
<dbReference type="Pfam" id="PF00005">
    <property type="entry name" value="ABC_tran"/>
    <property type="match status" value="1"/>
</dbReference>
<dbReference type="InterPro" id="IPR017871">
    <property type="entry name" value="ABC_transporter-like_CS"/>
</dbReference>
<keyword evidence="3 5" id="KW-0067">ATP-binding</keyword>
<dbReference type="CDD" id="cd03230">
    <property type="entry name" value="ABC_DR_subfamily_A"/>
    <property type="match status" value="1"/>
</dbReference>
<evidence type="ECO:0000313" key="5">
    <source>
        <dbReference type="EMBL" id="MDQ0223253.1"/>
    </source>
</evidence>
<gene>
    <name evidence="5" type="ORF">J2S23_001828</name>
</gene>
<dbReference type="SMART" id="SM00382">
    <property type="entry name" value="AAA"/>
    <property type="match status" value="1"/>
</dbReference>
<evidence type="ECO:0000256" key="2">
    <source>
        <dbReference type="ARBA" id="ARBA00022741"/>
    </source>
</evidence>
<dbReference type="RefSeq" id="WP_307122404.1">
    <property type="nucleotide sequence ID" value="NZ_JAUSTM010000021.1"/>
</dbReference>
<dbReference type="PANTHER" id="PTHR42711">
    <property type="entry name" value="ABC TRANSPORTER ATP-BINDING PROTEIN"/>
    <property type="match status" value="1"/>
</dbReference>
<dbReference type="Proteomes" id="UP001223079">
    <property type="component" value="Unassembled WGS sequence"/>
</dbReference>
<evidence type="ECO:0000256" key="3">
    <source>
        <dbReference type="ARBA" id="ARBA00022840"/>
    </source>
</evidence>
<sequence length="296" mass="32933">MTKPKIQVNNLSKIIKGKTILADMNFSIKEGECVALIGPNGAGKTTLMSCLLGDKKVSTGNVLINEQSPKSIANKAKIAFLQQENAVPTSLKVKELLDFFQSIYIDHLTSREIDTLLGFTESQKNLLTDKLSGGQKRLLAFVLCLIGKPSVLFLDEPTAGMDTSTRKRFWEIVTDLKAQGTTIVYSSHYIEEVEHTADRILVLHQGQLIRDTTPFAMRQEACEKQVTLPRQFAAAVDQLERIYQIETKTDTVSFMTKDIETVWQALQEVGCTLSDLEVQNKTLLNTLFDSTKGDAT</sequence>
<dbReference type="GO" id="GO:0005524">
    <property type="term" value="F:ATP binding"/>
    <property type="evidence" value="ECO:0007669"/>
    <property type="project" value="UniProtKB-KW"/>
</dbReference>
<keyword evidence="1" id="KW-0813">Transport</keyword>
<dbReference type="SUPFAM" id="SSF52540">
    <property type="entry name" value="P-loop containing nucleoside triphosphate hydrolases"/>
    <property type="match status" value="1"/>
</dbReference>
<dbReference type="PROSITE" id="PS00211">
    <property type="entry name" value="ABC_TRANSPORTER_1"/>
    <property type="match status" value="1"/>
</dbReference>
<proteinExistence type="predicted"/>
<dbReference type="InterPro" id="IPR050763">
    <property type="entry name" value="ABC_transporter_ATP-binding"/>
</dbReference>
<dbReference type="InterPro" id="IPR027417">
    <property type="entry name" value="P-loop_NTPase"/>
</dbReference>
<evidence type="ECO:0000256" key="1">
    <source>
        <dbReference type="ARBA" id="ARBA00022448"/>
    </source>
</evidence>
<comment type="caution">
    <text evidence="5">The sequence shown here is derived from an EMBL/GenBank/DDBJ whole genome shotgun (WGS) entry which is preliminary data.</text>
</comment>
<keyword evidence="2" id="KW-0547">Nucleotide-binding</keyword>
<dbReference type="PROSITE" id="PS50893">
    <property type="entry name" value="ABC_TRANSPORTER_2"/>
    <property type="match status" value="1"/>
</dbReference>